<keyword evidence="5" id="KW-1185">Reference proteome</keyword>
<dbReference type="GO" id="GO:0005680">
    <property type="term" value="C:anaphase-promoting complex"/>
    <property type="evidence" value="ECO:0000318"/>
    <property type="project" value="GO_Central"/>
</dbReference>
<dbReference type="VEuPathDB" id="TrichDB:TVAG_390370"/>
<name>A2ESU1_TRIV3</name>
<dbReference type="SUPFAM" id="SSF48452">
    <property type="entry name" value="TPR-like"/>
    <property type="match status" value="1"/>
</dbReference>
<dbReference type="InParanoid" id="A2ESU1"/>
<evidence type="ECO:0000313" key="5">
    <source>
        <dbReference type="Proteomes" id="UP000001542"/>
    </source>
</evidence>
<dbReference type="GO" id="GO:0051301">
    <property type="term" value="P:cell division"/>
    <property type="evidence" value="ECO:0000318"/>
    <property type="project" value="GO_Central"/>
</dbReference>
<dbReference type="InterPro" id="IPR011990">
    <property type="entry name" value="TPR-like_helical_dom_sf"/>
</dbReference>
<dbReference type="KEGG" id="tva:4762121"/>
<gene>
    <name evidence="4" type="ORF">TVAG_390370</name>
</gene>
<dbReference type="Gene3D" id="1.25.40.10">
    <property type="entry name" value="Tetratricopeptide repeat domain"/>
    <property type="match status" value="1"/>
</dbReference>
<dbReference type="OrthoDB" id="329563at2759"/>
<sequence length="491" mass="55953">MPITEESFPSVIEAIKFSLEFRLFDNAFMLCEEAISCNLCPEIIELYAKSFLEIGSPKQAAILCKNNIHVVMSSPNTIIIYAKSLIESGDLVTAEDVLYKFLLSCIDNNNIQYKVAAQYYLGLIMNRTSRFSSSKPLFNDCLLYNKYLVSARKNMLIDAIPKETNEIQISDNISTLTLLENPQINPDEIEFPPNFRESIPYLIQKGDYYFHRSNFTLACREYKKLYENYPYNTHGLAFYSTALWQLKGISTLTELSRYLTSIAPGSAETWIVVGNLSSAQHMSDQAVEYFIKASKIDRSCSYGLTLAGHEYLSLGRDSDAQDKFRDAVSRSPLEYSAWYGLGTILYKEKKYAAARYYIRKAQTINRDSSVLMSILAQTELMCGDSDVAIDLFKKSVAMDKTNYAAKFQLGCAYQDIQKLEEAKEEFSQVASFAPDEPMALFKLGQVFMQQENFDIALHYFVEALIYGYPIKTDIYDEIESIIDDIIKKCLK</sequence>
<dbReference type="SMART" id="SM00028">
    <property type="entry name" value="TPR"/>
    <property type="match status" value="7"/>
</dbReference>
<feature type="repeat" description="TPR" evidence="3">
    <location>
        <begin position="403"/>
        <end position="436"/>
    </location>
</feature>
<accession>A2ESU1</accession>
<proteinExistence type="inferred from homology"/>
<evidence type="ECO:0000256" key="1">
    <source>
        <dbReference type="ARBA" id="ARBA00022803"/>
    </source>
</evidence>
<dbReference type="GO" id="GO:0005737">
    <property type="term" value="C:cytoplasm"/>
    <property type="evidence" value="ECO:0000318"/>
    <property type="project" value="GO_Central"/>
</dbReference>
<comment type="similarity">
    <text evidence="2">Belongs to the APC3/CDC27 family.</text>
</comment>
<dbReference type="InterPro" id="IPR019734">
    <property type="entry name" value="TPR_rpt"/>
</dbReference>
<evidence type="ECO:0000256" key="3">
    <source>
        <dbReference type="PROSITE-ProRule" id="PRU00339"/>
    </source>
</evidence>
<evidence type="ECO:0000313" key="4">
    <source>
        <dbReference type="EMBL" id="EAY04267.1"/>
    </source>
</evidence>
<dbReference type="GO" id="GO:0031145">
    <property type="term" value="P:anaphase-promoting complex-dependent catabolic process"/>
    <property type="evidence" value="ECO:0000318"/>
    <property type="project" value="GO_Central"/>
</dbReference>
<dbReference type="STRING" id="5722.A2ESU1"/>
<keyword evidence="1 3" id="KW-0802">TPR repeat</keyword>
<dbReference type="PANTHER" id="PTHR12558:SF13">
    <property type="entry name" value="CELL DIVISION CYCLE PROTEIN 27 HOMOLOG"/>
    <property type="match status" value="1"/>
</dbReference>
<dbReference type="PROSITE" id="PS50005">
    <property type="entry name" value="TPR"/>
    <property type="match status" value="1"/>
</dbReference>
<dbReference type="GO" id="GO:0007091">
    <property type="term" value="P:metaphase/anaphase transition of mitotic cell cycle"/>
    <property type="evidence" value="ECO:0000318"/>
    <property type="project" value="GO_Central"/>
</dbReference>
<reference evidence="4" key="1">
    <citation type="submission" date="2006-10" db="EMBL/GenBank/DDBJ databases">
        <authorList>
            <person name="Amadeo P."/>
            <person name="Zhao Q."/>
            <person name="Wortman J."/>
            <person name="Fraser-Liggett C."/>
            <person name="Carlton J."/>
        </authorList>
    </citation>
    <scope>NUCLEOTIDE SEQUENCE</scope>
    <source>
        <strain evidence="4">G3</strain>
    </source>
</reference>
<dbReference type="AlphaFoldDB" id="A2ESU1"/>
<dbReference type="PANTHER" id="PTHR12558">
    <property type="entry name" value="CELL DIVISION CYCLE 16,23,27"/>
    <property type="match status" value="1"/>
</dbReference>
<dbReference type="SMR" id="A2ESU1"/>
<dbReference type="Pfam" id="PF13432">
    <property type="entry name" value="TPR_16"/>
    <property type="match status" value="2"/>
</dbReference>
<dbReference type="EMBL" id="DS113480">
    <property type="protein sequence ID" value="EAY04267.1"/>
    <property type="molecule type" value="Genomic_DNA"/>
</dbReference>
<reference evidence="4" key="2">
    <citation type="journal article" date="2007" name="Science">
        <title>Draft genome sequence of the sexually transmitted pathogen Trichomonas vaginalis.</title>
        <authorList>
            <person name="Carlton J.M."/>
            <person name="Hirt R.P."/>
            <person name="Silva J.C."/>
            <person name="Delcher A.L."/>
            <person name="Schatz M."/>
            <person name="Zhao Q."/>
            <person name="Wortman J.R."/>
            <person name="Bidwell S.L."/>
            <person name="Alsmark U.C.M."/>
            <person name="Besteiro S."/>
            <person name="Sicheritz-Ponten T."/>
            <person name="Noel C.J."/>
            <person name="Dacks J.B."/>
            <person name="Foster P.G."/>
            <person name="Simillion C."/>
            <person name="Van de Peer Y."/>
            <person name="Miranda-Saavedra D."/>
            <person name="Barton G.J."/>
            <person name="Westrop G.D."/>
            <person name="Mueller S."/>
            <person name="Dessi D."/>
            <person name="Fiori P.L."/>
            <person name="Ren Q."/>
            <person name="Paulsen I."/>
            <person name="Zhang H."/>
            <person name="Bastida-Corcuera F.D."/>
            <person name="Simoes-Barbosa A."/>
            <person name="Brown M.T."/>
            <person name="Hayes R.D."/>
            <person name="Mukherjee M."/>
            <person name="Okumura C.Y."/>
            <person name="Schneider R."/>
            <person name="Smith A.J."/>
            <person name="Vanacova S."/>
            <person name="Villalvazo M."/>
            <person name="Haas B.J."/>
            <person name="Pertea M."/>
            <person name="Feldblyum T.V."/>
            <person name="Utterback T.R."/>
            <person name="Shu C.L."/>
            <person name="Osoegawa K."/>
            <person name="de Jong P.J."/>
            <person name="Hrdy I."/>
            <person name="Horvathova L."/>
            <person name="Zubacova Z."/>
            <person name="Dolezal P."/>
            <person name="Malik S.B."/>
            <person name="Logsdon J.M. Jr."/>
            <person name="Henze K."/>
            <person name="Gupta A."/>
            <person name="Wang C.C."/>
            <person name="Dunne R.L."/>
            <person name="Upcroft J.A."/>
            <person name="Upcroft P."/>
            <person name="White O."/>
            <person name="Salzberg S.L."/>
            <person name="Tang P."/>
            <person name="Chiu C.-H."/>
            <person name="Lee Y.-S."/>
            <person name="Embley T.M."/>
            <person name="Coombs G.H."/>
            <person name="Mottram J.C."/>
            <person name="Tachezy J."/>
            <person name="Fraser-Liggett C.M."/>
            <person name="Johnson P.J."/>
        </authorList>
    </citation>
    <scope>NUCLEOTIDE SEQUENCE [LARGE SCALE GENOMIC DNA]</scope>
    <source>
        <strain evidence="4">G3</strain>
    </source>
</reference>
<dbReference type="eggNOG" id="KOG1126">
    <property type="taxonomic scope" value="Eukaryota"/>
</dbReference>
<dbReference type="GO" id="GO:0016567">
    <property type="term" value="P:protein ubiquitination"/>
    <property type="evidence" value="ECO:0000318"/>
    <property type="project" value="GO_Central"/>
</dbReference>
<evidence type="ECO:0000256" key="2">
    <source>
        <dbReference type="ARBA" id="ARBA00038210"/>
    </source>
</evidence>
<protein>
    <submittedName>
        <fullName evidence="4">TPR Domain containing protein</fullName>
    </submittedName>
</protein>
<dbReference type="Proteomes" id="UP000001542">
    <property type="component" value="Unassembled WGS sequence"/>
</dbReference>
<organism evidence="4 5">
    <name type="scientific">Trichomonas vaginalis (strain ATCC PRA-98 / G3)</name>
    <dbReference type="NCBI Taxonomy" id="412133"/>
    <lineage>
        <taxon>Eukaryota</taxon>
        <taxon>Metamonada</taxon>
        <taxon>Parabasalia</taxon>
        <taxon>Trichomonadida</taxon>
        <taxon>Trichomonadidae</taxon>
        <taxon>Trichomonas</taxon>
    </lineage>
</organism>
<dbReference type="RefSeq" id="XP_001316490.1">
    <property type="nucleotide sequence ID" value="XM_001316455.1"/>
</dbReference>
<dbReference type="VEuPathDB" id="TrichDB:TVAGG3_0181980"/>